<reference evidence="1 2" key="1">
    <citation type="journal article" date="2016" name="Front. Microbiol.">
        <title>Genomic Resource of Rice Seed Associated Bacteria.</title>
        <authorList>
            <person name="Midha S."/>
            <person name="Bansal K."/>
            <person name="Sharma S."/>
            <person name="Kumar N."/>
            <person name="Patil P.P."/>
            <person name="Chaudhry V."/>
            <person name="Patil P.B."/>
        </authorList>
    </citation>
    <scope>NUCLEOTIDE SEQUENCE [LARGE SCALE GENOMIC DNA]</scope>
    <source>
        <strain evidence="1 2">NS334</strain>
    </source>
</reference>
<protein>
    <submittedName>
        <fullName evidence="1">Uncharacterized protein</fullName>
    </submittedName>
</protein>
<comment type="caution">
    <text evidence="1">The sequence shown here is derived from an EMBL/GenBank/DDBJ whole genome shotgun (WGS) entry which is preliminary data.</text>
</comment>
<evidence type="ECO:0000313" key="1">
    <source>
        <dbReference type="EMBL" id="KTT70416.1"/>
    </source>
</evidence>
<name>A0A147HZM0_9SPHN</name>
<sequence>MAEARCWAFPIALIRFGEQMAMNRHHRNGVSRGGCVPCNAARRSGQFLFVDDNAKVNAHEFKR</sequence>
<gene>
    <name evidence="1" type="ORF">NS334_12420</name>
</gene>
<accession>A0A147HZM0</accession>
<proteinExistence type="predicted"/>
<dbReference type="Proteomes" id="UP000074310">
    <property type="component" value="Unassembled WGS sequence"/>
</dbReference>
<keyword evidence="2" id="KW-1185">Reference proteome</keyword>
<evidence type="ECO:0000313" key="2">
    <source>
        <dbReference type="Proteomes" id="UP000074310"/>
    </source>
</evidence>
<organism evidence="1 2">
    <name type="scientific">Sphingomonas endophytica</name>
    <dbReference type="NCBI Taxonomy" id="869719"/>
    <lineage>
        <taxon>Bacteria</taxon>
        <taxon>Pseudomonadati</taxon>
        <taxon>Pseudomonadota</taxon>
        <taxon>Alphaproteobacteria</taxon>
        <taxon>Sphingomonadales</taxon>
        <taxon>Sphingomonadaceae</taxon>
        <taxon>Sphingomonas</taxon>
    </lineage>
</organism>
<dbReference type="EMBL" id="LDTB01000053">
    <property type="protein sequence ID" value="KTT70416.1"/>
    <property type="molecule type" value="Genomic_DNA"/>
</dbReference>
<dbReference type="AlphaFoldDB" id="A0A147HZM0"/>
<dbReference type="PATRIC" id="fig|869719.3.peg.2468"/>